<sequence>MAFGHKTHHSLLQELPQTAISSFLHYEPDNISDAVKWHRNRLIDLENMRRTKVDNHKFTSVQDFEKYKKRQTGEKKPVHVQDGDRADIILTNFIAKEKKYIEEEEKNRLAVQKIKNVEEKKKQNYEFDKLVKKLLFEMKPYVIRCLKRNCKKGESVNMKHLAFTDGVVLVDFLTQVHIDHNDSLLAGTTFPGCKAFGIEGGHEKCTWTYGEFDCSCTNFSGFTWNTDNVNWMNLDEISIDSKVPVGFQEAVF</sequence>
<dbReference type="EMBL" id="MK072068">
    <property type="protein sequence ID" value="AYV78003.1"/>
    <property type="molecule type" value="Genomic_DNA"/>
</dbReference>
<protein>
    <submittedName>
        <fullName evidence="1">Uncharacterized protein</fullName>
    </submittedName>
</protein>
<evidence type="ECO:0000313" key="1">
    <source>
        <dbReference type="EMBL" id="AYV78003.1"/>
    </source>
</evidence>
<name>A0A3G4ZWM3_9VIRU</name>
<proteinExistence type="predicted"/>
<organism evidence="1">
    <name type="scientific">Edafosvirus sp</name>
    <dbReference type="NCBI Taxonomy" id="2487765"/>
    <lineage>
        <taxon>Viruses</taxon>
        <taxon>Varidnaviria</taxon>
        <taxon>Bamfordvirae</taxon>
        <taxon>Nucleocytoviricota</taxon>
        <taxon>Megaviricetes</taxon>
        <taxon>Imitervirales</taxon>
        <taxon>Mimiviridae</taxon>
        <taxon>Klosneuvirinae</taxon>
    </lineage>
</organism>
<gene>
    <name evidence="1" type="ORF">Edafosvirus3_81</name>
</gene>
<accession>A0A3G4ZWM3</accession>
<reference evidence="1" key="1">
    <citation type="submission" date="2018-10" db="EMBL/GenBank/DDBJ databases">
        <title>Hidden diversity of soil giant viruses.</title>
        <authorList>
            <person name="Schulz F."/>
            <person name="Alteio L."/>
            <person name="Goudeau D."/>
            <person name="Ryan E.M."/>
            <person name="Malmstrom R.R."/>
            <person name="Blanchard J."/>
            <person name="Woyke T."/>
        </authorList>
    </citation>
    <scope>NUCLEOTIDE SEQUENCE</scope>
    <source>
        <strain evidence="1">EDV1</strain>
    </source>
</reference>